<gene>
    <name evidence="3" type="ORF">BCR44DRAFT_1432194</name>
</gene>
<accession>A0A1Y2HPQ3</accession>
<feature type="region of interest" description="Disordered" evidence="1">
    <location>
        <begin position="21"/>
        <end position="47"/>
    </location>
</feature>
<dbReference type="Proteomes" id="UP000193411">
    <property type="component" value="Unassembled WGS sequence"/>
</dbReference>
<protein>
    <submittedName>
        <fullName evidence="3">Uncharacterized protein</fullName>
    </submittedName>
</protein>
<dbReference type="EMBL" id="MCFL01000016">
    <property type="protein sequence ID" value="ORZ36587.1"/>
    <property type="molecule type" value="Genomic_DNA"/>
</dbReference>
<reference evidence="3 4" key="1">
    <citation type="submission" date="2016-07" db="EMBL/GenBank/DDBJ databases">
        <title>Pervasive Adenine N6-methylation of Active Genes in Fungi.</title>
        <authorList>
            <consortium name="DOE Joint Genome Institute"/>
            <person name="Mondo S.J."/>
            <person name="Dannebaum R.O."/>
            <person name="Kuo R.C."/>
            <person name="Labutti K."/>
            <person name="Haridas S."/>
            <person name="Kuo A."/>
            <person name="Salamov A."/>
            <person name="Ahrendt S.R."/>
            <person name="Lipzen A."/>
            <person name="Sullivan W."/>
            <person name="Andreopoulos W.B."/>
            <person name="Clum A."/>
            <person name="Lindquist E."/>
            <person name="Daum C."/>
            <person name="Ramamoorthy G.K."/>
            <person name="Gryganskyi A."/>
            <person name="Culley D."/>
            <person name="Magnuson J.K."/>
            <person name="James T.Y."/>
            <person name="O'Malley M.A."/>
            <person name="Stajich J.E."/>
            <person name="Spatafora J.W."/>
            <person name="Visel A."/>
            <person name="Grigoriev I.V."/>
        </authorList>
    </citation>
    <scope>NUCLEOTIDE SEQUENCE [LARGE SCALE GENOMIC DNA]</scope>
    <source>
        <strain evidence="3 4">PL171</strain>
    </source>
</reference>
<evidence type="ECO:0000313" key="3">
    <source>
        <dbReference type="EMBL" id="ORZ36587.1"/>
    </source>
</evidence>
<evidence type="ECO:0000313" key="4">
    <source>
        <dbReference type="Proteomes" id="UP000193411"/>
    </source>
</evidence>
<name>A0A1Y2HPQ3_9FUNG</name>
<keyword evidence="2" id="KW-0812">Transmembrane</keyword>
<organism evidence="3 4">
    <name type="scientific">Catenaria anguillulae PL171</name>
    <dbReference type="NCBI Taxonomy" id="765915"/>
    <lineage>
        <taxon>Eukaryota</taxon>
        <taxon>Fungi</taxon>
        <taxon>Fungi incertae sedis</taxon>
        <taxon>Blastocladiomycota</taxon>
        <taxon>Blastocladiomycetes</taxon>
        <taxon>Blastocladiales</taxon>
        <taxon>Catenariaceae</taxon>
        <taxon>Catenaria</taxon>
    </lineage>
</organism>
<sequence>MLLIHDGIHLHHLKHFVPVAHSNLPTTPPPQKGPSPSRRRCSRPWAPSHQAIRATPIHASAPPVKQTLAPIPVSVSGVVVVAGIAAAVVASIWPPSAAIRSAKPCSSTGPLATQVNDIGTVTQHPDGLGSFSCLVSALNNQ</sequence>
<proteinExistence type="predicted"/>
<feature type="transmembrane region" description="Helical" evidence="2">
    <location>
        <begin position="71"/>
        <end position="93"/>
    </location>
</feature>
<keyword evidence="2" id="KW-0472">Membrane</keyword>
<evidence type="ECO:0000256" key="2">
    <source>
        <dbReference type="SAM" id="Phobius"/>
    </source>
</evidence>
<comment type="caution">
    <text evidence="3">The sequence shown here is derived from an EMBL/GenBank/DDBJ whole genome shotgun (WGS) entry which is preliminary data.</text>
</comment>
<keyword evidence="4" id="KW-1185">Reference proteome</keyword>
<keyword evidence="2" id="KW-1133">Transmembrane helix</keyword>
<dbReference type="AlphaFoldDB" id="A0A1Y2HPQ3"/>
<evidence type="ECO:0000256" key="1">
    <source>
        <dbReference type="SAM" id="MobiDB-lite"/>
    </source>
</evidence>